<evidence type="ECO:0000313" key="2">
    <source>
        <dbReference type="EMBL" id="MRI65108.1"/>
    </source>
</evidence>
<organism evidence="2 3">
    <name type="scientific">Gracilibacillus thailandensis</name>
    <dbReference type="NCBI Taxonomy" id="563735"/>
    <lineage>
        <taxon>Bacteria</taxon>
        <taxon>Bacillati</taxon>
        <taxon>Bacillota</taxon>
        <taxon>Bacilli</taxon>
        <taxon>Bacillales</taxon>
        <taxon>Bacillaceae</taxon>
        <taxon>Gracilibacillus</taxon>
    </lineage>
</organism>
<keyword evidence="1" id="KW-1133">Transmembrane helix</keyword>
<dbReference type="Proteomes" id="UP000435187">
    <property type="component" value="Unassembled WGS sequence"/>
</dbReference>
<keyword evidence="1" id="KW-0472">Membrane</keyword>
<comment type="caution">
    <text evidence="2">The sequence shown here is derived from an EMBL/GenBank/DDBJ whole genome shotgun (WGS) entry which is preliminary data.</text>
</comment>
<proteinExistence type="predicted"/>
<keyword evidence="3" id="KW-1185">Reference proteome</keyword>
<sequence>MSFVFTFVGLISILAGAITYLSTRKKEDKGKIGKAILITGAVVWLIGVIIPSGGNDTASSNEDLTTEEKIEESLDDWELREFKENDDNTVYVEAFANESWSKDTLKNSILINMADIAEILKGENYNRIDIDFYTSLVDQYGNAEDGSVLRTAFTKEIMDKIDFENFNPENIPEVTVDYWEHDLFNRE</sequence>
<protein>
    <submittedName>
        <fullName evidence="2">Uncharacterized protein</fullName>
    </submittedName>
</protein>
<dbReference type="EMBL" id="WJEE01000002">
    <property type="protein sequence ID" value="MRI65108.1"/>
    <property type="molecule type" value="Genomic_DNA"/>
</dbReference>
<feature type="transmembrane region" description="Helical" evidence="1">
    <location>
        <begin position="35"/>
        <end position="54"/>
    </location>
</feature>
<keyword evidence="1" id="KW-0812">Transmembrane</keyword>
<gene>
    <name evidence="2" type="ORF">GH885_01945</name>
</gene>
<accession>A0A6N7QSW8</accession>
<feature type="transmembrane region" description="Helical" evidence="1">
    <location>
        <begin position="6"/>
        <end position="23"/>
    </location>
</feature>
<evidence type="ECO:0000313" key="3">
    <source>
        <dbReference type="Proteomes" id="UP000435187"/>
    </source>
</evidence>
<dbReference type="RefSeq" id="WP_153833975.1">
    <property type="nucleotide sequence ID" value="NZ_JBHUMW010000105.1"/>
</dbReference>
<name>A0A6N7QSW8_9BACI</name>
<dbReference type="AlphaFoldDB" id="A0A6N7QSW8"/>
<reference evidence="2 3" key="1">
    <citation type="submission" date="2019-10" db="EMBL/GenBank/DDBJ databases">
        <title>Gracilibacillus salitolerans sp. nov., a moderate halophile isolated from a saline soil in northwest China.</title>
        <authorList>
            <person name="Gan L."/>
        </authorList>
    </citation>
    <scope>NUCLEOTIDE SEQUENCE [LARGE SCALE GENOMIC DNA]</scope>
    <source>
        <strain evidence="2 3">TP2-8</strain>
    </source>
</reference>
<evidence type="ECO:0000256" key="1">
    <source>
        <dbReference type="SAM" id="Phobius"/>
    </source>
</evidence>